<evidence type="ECO:0000313" key="14">
    <source>
        <dbReference type="Proteomes" id="UP001430755"/>
    </source>
</evidence>
<reference evidence="13" key="1">
    <citation type="submission" date="2021-11" db="EMBL/GenBank/DDBJ databases">
        <title>A Novel Adlercreutzia Species, isolated from a Allomyrina dichotoma larva feces.</title>
        <authorList>
            <person name="Suh M.K."/>
        </authorList>
    </citation>
    <scope>NUCLEOTIDE SEQUENCE</scope>
    <source>
        <strain evidence="13">JBNU-10</strain>
    </source>
</reference>
<accession>A0ABS9WIY8</accession>
<name>A0ABS9WIY8_9ACTN</name>
<gene>
    <name evidence="13" type="ORF">LPT13_10830</name>
</gene>
<evidence type="ECO:0000256" key="4">
    <source>
        <dbReference type="ARBA" id="ARBA00022670"/>
    </source>
</evidence>
<evidence type="ECO:0000313" key="13">
    <source>
        <dbReference type="EMBL" id="MCI2242839.1"/>
    </source>
</evidence>
<evidence type="ECO:0000256" key="5">
    <source>
        <dbReference type="ARBA" id="ARBA00022692"/>
    </source>
</evidence>
<evidence type="ECO:0000256" key="9">
    <source>
        <dbReference type="ARBA" id="ARBA00023049"/>
    </source>
</evidence>
<sequence>MDLLFTILCAVIVIGFLVFIHEGGHYLAARAFGVRVTEFMLGLPGPSVGFTRGGTRFGVTAVPLGGYARVCGMEPGEMQPHLKEALAALYRRGTAEMEDIAADCSITDDEAYEALEELVEWGSCSGPTKKDPYNTYRAPAVEPTRRQRRAAEAAGEPAPASYALGEARPVDDAQVLFDSEYRQQYRSLPFWKRSVILVAGVAVNLLFAVLVFVVLFSVIGFDVQNTETGEIFHYNATPWQSITVGFSYIGMVIQAVAGLFNPATAAQTVSDSTSIVGIAVLSKQAVEAGAFMALQFMAMISVSLGIMNLIPIPPLDGGRFVVEVFQKATRKVVSPKAMGYMSMAGMALFLGFFAIMLNQDIQNLIAGTGVFGPPSS</sequence>
<feature type="domain" description="Peptidase M50" evidence="12">
    <location>
        <begin position="10"/>
        <end position="350"/>
    </location>
</feature>
<dbReference type="InterPro" id="IPR004387">
    <property type="entry name" value="Pept_M50_Zn"/>
</dbReference>
<dbReference type="CDD" id="cd06163">
    <property type="entry name" value="S2P-M50_PDZ_RseP-like"/>
    <property type="match status" value="1"/>
</dbReference>
<keyword evidence="7" id="KW-0862">Zinc</keyword>
<comment type="subcellular location">
    <subcellularLocation>
        <location evidence="2">Membrane</location>
        <topology evidence="2">Multi-pass membrane protein</topology>
    </subcellularLocation>
</comment>
<feature type="transmembrane region" description="Helical" evidence="11">
    <location>
        <begin position="195"/>
        <end position="219"/>
    </location>
</feature>
<keyword evidence="8 11" id="KW-1133">Transmembrane helix</keyword>
<dbReference type="Proteomes" id="UP001430755">
    <property type="component" value="Unassembled WGS sequence"/>
</dbReference>
<dbReference type="GO" id="GO:0006508">
    <property type="term" value="P:proteolysis"/>
    <property type="evidence" value="ECO:0007669"/>
    <property type="project" value="UniProtKB-KW"/>
</dbReference>
<dbReference type="InterPro" id="IPR008915">
    <property type="entry name" value="Peptidase_M50"/>
</dbReference>
<feature type="transmembrane region" description="Helical" evidence="11">
    <location>
        <begin position="290"/>
        <end position="310"/>
    </location>
</feature>
<evidence type="ECO:0000256" key="1">
    <source>
        <dbReference type="ARBA" id="ARBA00001947"/>
    </source>
</evidence>
<dbReference type="Pfam" id="PF02163">
    <property type="entry name" value="Peptidase_M50"/>
    <property type="match status" value="1"/>
</dbReference>
<comment type="cofactor">
    <cofactor evidence="1">
        <name>Zn(2+)</name>
        <dbReference type="ChEBI" id="CHEBI:29105"/>
    </cofactor>
</comment>
<keyword evidence="6" id="KW-0378">Hydrolase</keyword>
<keyword evidence="9" id="KW-0482">Metalloprotease</keyword>
<evidence type="ECO:0000256" key="6">
    <source>
        <dbReference type="ARBA" id="ARBA00022801"/>
    </source>
</evidence>
<dbReference type="EMBL" id="JAJMLW010000004">
    <property type="protein sequence ID" value="MCI2242839.1"/>
    <property type="molecule type" value="Genomic_DNA"/>
</dbReference>
<comment type="caution">
    <text evidence="13">The sequence shown here is derived from an EMBL/GenBank/DDBJ whole genome shotgun (WGS) entry which is preliminary data.</text>
</comment>
<feature type="transmembrane region" description="Helical" evidence="11">
    <location>
        <begin position="337"/>
        <end position="357"/>
    </location>
</feature>
<evidence type="ECO:0000256" key="7">
    <source>
        <dbReference type="ARBA" id="ARBA00022833"/>
    </source>
</evidence>
<dbReference type="RefSeq" id="WP_242166387.1">
    <property type="nucleotide sequence ID" value="NZ_JAJMLW010000004.1"/>
</dbReference>
<evidence type="ECO:0000256" key="10">
    <source>
        <dbReference type="ARBA" id="ARBA00023136"/>
    </source>
</evidence>
<feature type="transmembrane region" description="Helical" evidence="11">
    <location>
        <begin position="6"/>
        <end position="28"/>
    </location>
</feature>
<dbReference type="PANTHER" id="PTHR42837:SF2">
    <property type="entry name" value="MEMBRANE METALLOPROTEASE ARASP2, CHLOROPLASTIC-RELATED"/>
    <property type="match status" value="1"/>
</dbReference>
<evidence type="ECO:0000259" key="12">
    <source>
        <dbReference type="Pfam" id="PF02163"/>
    </source>
</evidence>
<keyword evidence="4 13" id="KW-0645">Protease</keyword>
<keyword evidence="14" id="KW-1185">Reference proteome</keyword>
<keyword evidence="10 11" id="KW-0472">Membrane</keyword>
<dbReference type="GO" id="GO:0008233">
    <property type="term" value="F:peptidase activity"/>
    <property type="evidence" value="ECO:0007669"/>
    <property type="project" value="UniProtKB-KW"/>
</dbReference>
<keyword evidence="5 11" id="KW-0812">Transmembrane</keyword>
<feature type="transmembrane region" description="Helical" evidence="11">
    <location>
        <begin position="239"/>
        <end position="260"/>
    </location>
</feature>
<evidence type="ECO:0000256" key="8">
    <source>
        <dbReference type="ARBA" id="ARBA00022989"/>
    </source>
</evidence>
<proteinExistence type="inferred from homology"/>
<organism evidence="13 14">
    <name type="scientific">Adlercreutzia faecimuris</name>
    <dbReference type="NCBI Taxonomy" id="2897341"/>
    <lineage>
        <taxon>Bacteria</taxon>
        <taxon>Bacillati</taxon>
        <taxon>Actinomycetota</taxon>
        <taxon>Coriobacteriia</taxon>
        <taxon>Eggerthellales</taxon>
        <taxon>Eggerthellaceae</taxon>
        <taxon>Adlercreutzia</taxon>
    </lineage>
</organism>
<evidence type="ECO:0000256" key="11">
    <source>
        <dbReference type="SAM" id="Phobius"/>
    </source>
</evidence>
<evidence type="ECO:0000256" key="3">
    <source>
        <dbReference type="ARBA" id="ARBA00007931"/>
    </source>
</evidence>
<protein>
    <submittedName>
        <fullName evidence="13">Site-2 protease family protein</fullName>
    </submittedName>
</protein>
<evidence type="ECO:0000256" key="2">
    <source>
        <dbReference type="ARBA" id="ARBA00004141"/>
    </source>
</evidence>
<comment type="similarity">
    <text evidence="3">Belongs to the peptidase M50B family.</text>
</comment>
<dbReference type="PANTHER" id="PTHR42837">
    <property type="entry name" value="REGULATOR OF SIGMA-E PROTEASE RSEP"/>
    <property type="match status" value="1"/>
</dbReference>